<dbReference type="InterPro" id="IPR003661">
    <property type="entry name" value="HisK_dim/P_dom"/>
</dbReference>
<keyword evidence="13 16" id="KW-0472">Membrane</keyword>
<feature type="domain" description="Histidine kinase" evidence="17">
    <location>
        <begin position="719"/>
        <end position="940"/>
    </location>
</feature>
<evidence type="ECO:0000256" key="3">
    <source>
        <dbReference type="ARBA" id="ARBA00012438"/>
    </source>
</evidence>
<proteinExistence type="predicted"/>
<dbReference type="CDD" id="cd16922">
    <property type="entry name" value="HATPase_EvgS-ArcB-TorS-like"/>
    <property type="match status" value="1"/>
</dbReference>
<dbReference type="CDD" id="cd18774">
    <property type="entry name" value="PDC2_HK_sensor"/>
    <property type="match status" value="1"/>
</dbReference>
<dbReference type="InterPro" id="IPR004358">
    <property type="entry name" value="Sig_transdc_His_kin-like_C"/>
</dbReference>
<comment type="catalytic activity">
    <reaction evidence="1">
        <text>ATP + protein L-histidine = ADP + protein N-phospho-L-histidine.</text>
        <dbReference type="EC" id="2.7.13.3"/>
    </reaction>
</comment>
<evidence type="ECO:0000256" key="4">
    <source>
        <dbReference type="ARBA" id="ARBA00022475"/>
    </source>
</evidence>
<evidence type="ECO:0000256" key="5">
    <source>
        <dbReference type="ARBA" id="ARBA00022553"/>
    </source>
</evidence>
<dbReference type="InterPro" id="IPR035965">
    <property type="entry name" value="PAS-like_dom_sf"/>
</dbReference>
<evidence type="ECO:0000256" key="14">
    <source>
        <dbReference type="PROSITE-ProRule" id="PRU00110"/>
    </source>
</evidence>
<dbReference type="Gene3D" id="3.40.50.2300">
    <property type="match status" value="2"/>
</dbReference>
<dbReference type="Gene3D" id="3.30.450.20">
    <property type="entry name" value="PAS domain"/>
    <property type="match status" value="4"/>
</dbReference>
<dbReference type="GO" id="GO:0005524">
    <property type="term" value="F:ATP binding"/>
    <property type="evidence" value="ECO:0007669"/>
    <property type="project" value="UniProtKB-KW"/>
</dbReference>
<dbReference type="Gene3D" id="3.30.565.10">
    <property type="entry name" value="Histidine kinase-like ATPase, C-terminal domain"/>
    <property type="match status" value="1"/>
</dbReference>
<dbReference type="Gene3D" id="1.20.120.160">
    <property type="entry name" value="HPT domain"/>
    <property type="match status" value="1"/>
</dbReference>
<dbReference type="SMART" id="SM00091">
    <property type="entry name" value="PAS"/>
    <property type="match status" value="2"/>
</dbReference>
<feature type="transmembrane region" description="Helical" evidence="16">
    <location>
        <begin position="12"/>
        <end position="38"/>
    </location>
</feature>
<dbReference type="SUPFAM" id="SSF47226">
    <property type="entry name" value="Histidine-containing phosphotransfer domain, HPT domain"/>
    <property type="match status" value="1"/>
</dbReference>
<dbReference type="InterPro" id="IPR003660">
    <property type="entry name" value="HAMP_dom"/>
</dbReference>
<dbReference type="PROSITE" id="PS50894">
    <property type="entry name" value="HPT"/>
    <property type="match status" value="1"/>
</dbReference>
<feature type="transmembrane region" description="Helical" evidence="16">
    <location>
        <begin position="336"/>
        <end position="358"/>
    </location>
</feature>
<dbReference type="FunFam" id="1.10.287.130:FF:000003">
    <property type="entry name" value="Histidine kinase"/>
    <property type="match status" value="1"/>
</dbReference>
<feature type="modified residue" description="4-aspartylphosphate" evidence="15">
    <location>
        <position position="1158"/>
    </location>
</feature>
<dbReference type="Gene3D" id="6.10.340.10">
    <property type="match status" value="1"/>
</dbReference>
<dbReference type="PROSITE" id="PS50885">
    <property type="entry name" value="HAMP"/>
    <property type="match status" value="1"/>
</dbReference>
<keyword evidence="9" id="KW-0418">Kinase</keyword>
<dbReference type="InterPro" id="IPR003594">
    <property type="entry name" value="HATPase_dom"/>
</dbReference>
<dbReference type="InterPro" id="IPR036641">
    <property type="entry name" value="HPT_dom_sf"/>
</dbReference>
<keyword evidence="5 15" id="KW-0597">Phosphoprotein</keyword>
<dbReference type="InterPro" id="IPR005467">
    <property type="entry name" value="His_kinase_dom"/>
</dbReference>
<dbReference type="InterPro" id="IPR013655">
    <property type="entry name" value="PAS_fold_3"/>
</dbReference>
<dbReference type="GO" id="GO:0005886">
    <property type="term" value="C:plasma membrane"/>
    <property type="evidence" value="ECO:0007669"/>
    <property type="project" value="UniProtKB-SubCell"/>
</dbReference>
<feature type="domain" description="Response regulatory" evidence="18">
    <location>
        <begin position="958"/>
        <end position="1079"/>
    </location>
</feature>
<comment type="subcellular location">
    <subcellularLocation>
        <location evidence="2">Cell membrane</location>
        <topology evidence="2">Multi-pass membrane protein</topology>
    </subcellularLocation>
</comment>
<feature type="domain" description="Response regulatory" evidence="18">
    <location>
        <begin position="1109"/>
        <end position="1225"/>
    </location>
</feature>
<feature type="modified residue" description="4-aspartylphosphate" evidence="15">
    <location>
        <position position="1012"/>
    </location>
</feature>
<evidence type="ECO:0000256" key="9">
    <source>
        <dbReference type="ARBA" id="ARBA00022777"/>
    </source>
</evidence>
<evidence type="ECO:0000256" key="15">
    <source>
        <dbReference type="PROSITE-ProRule" id="PRU00169"/>
    </source>
</evidence>
<evidence type="ECO:0000313" key="23">
    <source>
        <dbReference type="EMBL" id="CAM75825.1"/>
    </source>
</evidence>
<evidence type="ECO:0000256" key="1">
    <source>
        <dbReference type="ARBA" id="ARBA00000085"/>
    </source>
</evidence>
<dbReference type="PRINTS" id="PR00344">
    <property type="entry name" value="BCTRLSENSOR"/>
</dbReference>
<evidence type="ECO:0000259" key="19">
    <source>
        <dbReference type="PROSITE" id="PS50112"/>
    </source>
</evidence>
<evidence type="ECO:0000256" key="10">
    <source>
        <dbReference type="ARBA" id="ARBA00022840"/>
    </source>
</evidence>
<dbReference type="CDD" id="cd17546">
    <property type="entry name" value="REC_hyHK_CKI1_RcsC-like"/>
    <property type="match status" value="2"/>
</dbReference>
<keyword evidence="11 16" id="KW-1133">Transmembrane helix</keyword>
<dbReference type="PANTHER" id="PTHR45339">
    <property type="entry name" value="HYBRID SIGNAL TRANSDUCTION HISTIDINE KINASE J"/>
    <property type="match status" value="1"/>
</dbReference>
<dbReference type="SUPFAM" id="SSF52172">
    <property type="entry name" value="CheY-like"/>
    <property type="match status" value="2"/>
</dbReference>
<evidence type="ECO:0000256" key="12">
    <source>
        <dbReference type="ARBA" id="ARBA00023012"/>
    </source>
</evidence>
<dbReference type="InterPro" id="IPR011006">
    <property type="entry name" value="CheY-like_superfamily"/>
</dbReference>
<dbReference type="InterPro" id="IPR008207">
    <property type="entry name" value="Sig_transdc_His_kin_Hpt_dom"/>
</dbReference>
<keyword evidence="4" id="KW-1003">Cell membrane</keyword>
<dbReference type="CDD" id="cd00082">
    <property type="entry name" value="HisKA"/>
    <property type="match status" value="1"/>
</dbReference>
<sequence length="1444" mass="158902">MTGTSVRTSLLLRAFAIVVMALGVFAVSTYALIVVPAIDRLAQSQMTQTAGELDSRVQRLLATVEITLNTSRRWGVNGSLQLDQVERFNEFFFPMIENHPEISSVIFAHESGREILLLHTADGKWINRLSDPDRWGNKTTWMTWSNTRVLEKTEILERDYDARKRPWFQGAMAMAEDLGVFWTAPYIFFTTKEPGITAASRWTGADGSRFIIAHDVKLLDLSHFTRGITAGPNGIGMLLDDQGRLVGVPRDQRFDDDGEIKKSVLQPLADAGLPVLAASWQHWNDLGRPNGSLNALEYRGEEWFSHFRRVFIGQQSFWLAVVAPHRDFIPISGDQTVLLVLLIVATLVAATLVTLPIARRFAAPLEHLAEESTRIGRLDLQRPVAVASDLAEISALATAQEAMRQALLASTSRLEEANATLEARVSERTWELEQSKGAAEWSRQLLREMADSLPCATFRFEVVPGRSPAFRFVSAQVARILGVTAAELMNDPGLRLKNLHPDDLEPARIAQAEAIDRGQPTNLLYRVVLGNTAPRWIETRSMVSESFDGTRVWNGYWLDVTEREEALARIRMAEERLRALTDSVPVAVFEMRSQGDLFWFTFISRKVREILGIGRDELRANAGRLYGTVAAADRDGLEESVVAAIGGGLHFSASFRLDSPGDERWIRMEAVPIPGEQGDRVWAGFFQDITAVKQAEAELTRAKELAEDATRMKSDFLANMSHEIRTPMNAIIGMSHLTLKTPLTPRQHDYVKKIQGAGQHLLGIINDILDFSKIEAGKLTVEHIGFDLDKVLDNIASLLTEKTNAKNLELVFDVPSDVPRALVGDSLRLGQILINYANNAVKFTEKGEIDIIVRVQERTQTEVVLYFAVRDTGIGITPEQKARLFQSFEQADTSTTRKFGGTGLGLAISKKLAELMDGAVGVESEYGKGSTFWFTARMGVGVERDRKLLPSPDLRGCRVLVVDDNDNARAVLCDLLTSMTFEPSEVASGPAAVAEVKRAADAGIPYALVLVDWRMPDMDGIDTARHIRALGVEQAPRLLMVTAYGREEVLNQINEAGIDDVLIKPLSASILFDTVMRMFGGGRNGESGADDQGGSPAPLDDLAAIQGARILLVEDNDLNQEVAAELLADAGFVVDIADDGAIALDKVQRNTYDIVLMDMQMPVMDGVTATREIRKLGRFDDLPIVAMTANAMRRDQDLCRDAGMNDFVAKPIDPDQLWAALVRWIKPRHGSAATNAGPVAATGPEHVPDIPGLDGVTGLRRVQGKTSRYLMSLRKFAAGRRGAVSDIRRALDDADWTTAERLAHTLKGLAGMIGAEQIQHLAAALETALADRMPRDVVDGLVTRLEQPLAALVAALDECLPPEPEIVAATAVDLKLVGEVSDRLRKLLADDDAMADDVLEENAALLRAAFPEEYRQIHAGIKSFDFDVALAALDRAMGRNRRDA</sequence>
<feature type="domain" description="HAMP" evidence="21">
    <location>
        <begin position="359"/>
        <end position="412"/>
    </location>
</feature>
<dbReference type="EC" id="2.7.13.3" evidence="3"/>
<dbReference type="FunFam" id="3.30.565.10:FF:000010">
    <property type="entry name" value="Sensor histidine kinase RcsC"/>
    <property type="match status" value="1"/>
</dbReference>
<dbReference type="SMART" id="SM00073">
    <property type="entry name" value="HPT"/>
    <property type="match status" value="1"/>
</dbReference>
<dbReference type="PROSITE" id="PS50110">
    <property type="entry name" value="RESPONSE_REGULATORY"/>
    <property type="match status" value="2"/>
</dbReference>
<feature type="modified residue" description="Phosphohistidine" evidence="14">
    <location>
        <position position="1304"/>
    </location>
</feature>
<dbReference type="SUPFAM" id="SSF55874">
    <property type="entry name" value="ATPase domain of HSP90 chaperone/DNA topoisomerase II/histidine kinase"/>
    <property type="match status" value="1"/>
</dbReference>
<dbReference type="Pfam" id="PF01627">
    <property type="entry name" value="Hpt"/>
    <property type="match status" value="1"/>
</dbReference>
<dbReference type="SMART" id="SM00387">
    <property type="entry name" value="HATPase_c"/>
    <property type="match status" value="1"/>
</dbReference>
<evidence type="ECO:0000259" key="17">
    <source>
        <dbReference type="PROSITE" id="PS50109"/>
    </source>
</evidence>
<dbReference type="EMBL" id="CU459003">
    <property type="protein sequence ID" value="CAM75825.1"/>
    <property type="molecule type" value="Genomic_DNA"/>
</dbReference>
<keyword evidence="8" id="KW-0547">Nucleotide-binding</keyword>
<dbReference type="InterPro" id="IPR001789">
    <property type="entry name" value="Sig_transdc_resp-reg_receiver"/>
</dbReference>
<dbReference type="RefSeq" id="WP_106002132.1">
    <property type="nucleotide sequence ID" value="NZ_CP027527.1"/>
</dbReference>
<feature type="domain" description="PAS" evidence="19">
    <location>
        <begin position="573"/>
        <end position="648"/>
    </location>
</feature>
<keyword evidence="10" id="KW-0067">ATP-binding</keyword>
<dbReference type="InterPro" id="IPR000014">
    <property type="entry name" value="PAS"/>
</dbReference>
<feature type="domain" description="HPt" evidence="22">
    <location>
        <begin position="1265"/>
        <end position="1359"/>
    </location>
</feature>
<dbReference type="CDD" id="cd00130">
    <property type="entry name" value="PAS"/>
    <property type="match status" value="1"/>
</dbReference>
<evidence type="ECO:0000256" key="8">
    <source>
        <dbReference type="ARBA" id="ARBA00022741"/>
    </source>
</evidence>
<evidence type="ECO:0000259" key="22">
    <source>
        <dbReference type="PROSITE" id="PS50894"/>
    </source>
</evidence>
<dbReference type="Pfam" id="PF00072">
    <property type="entry name" value="Response_reg"/>
    <property type="match status" value="2"/>
</dbReference>
<accession>A4TYW8</accession>
<dbReference type="Gene3D" id="1.10.287.130">
    <property type="match status" value="1"/>
</dbReference>
<dbReference type="NCBIfam" id="TIGR00229">
    <property type="entry name" value="sensory_box"/>
    <property type="match status" value="1"/>
</dbReference>
<dbReference type="PROSITE" id="PS50109">
    <property type="entry name" value="HIS_KIN"/>
    <property type="match status" value="1"/>
</dbReference>
<evidence type="ECO:0000256" key="2">
    <source>
        <dbReference type="ARBA" id="ARBA00004651"/>
    </source>
</evidence>
<organism evidence="23">
    <name type="scientific">Magnetospirillum gryphiswaldense</name>
    <dbReference type="NCBI Taxonomy" id="55518"/>
    <lineage>
        <taxon>Bacteria</taxon>
        <taxon>Pseudomonadati</taxon>
        <taxon>Pseudomonadota</taxon>
        <taxon>Alphaproteobacteria</taxon>
        <taxon>Rhodospirillales</taxon>
        <taxon>Rhodospirillaceae</taxon>
        <taxon>Magnetospirillum</taxon>
    </lineage>
</organism>
<dbReference type="SUPFAM" id="SSF55785">
    <property type="entry name" value="PYP-like sensor domain (PAS domain)"/>
    <property type="match status" value="2"/>
</dbReference>
<keyword evidence="6" id="KW-0808">Transferase</keyword>
<evidence type="ECO:0000256" key="11">
    <source>
        <dbReference type="ARBA" id="ARBA00022989"/>
    </source>
</evidence>
<dbReference type="Pfam" id="PF02518">
    <property type="entry name" value="HATPase_c"/>
    <property type="match status" value="1"/>
</dbReference>
<dbReference type="PROSITE" id="PS50112">
    <property type="entry name" value="PAS"/>
    <property type="match status" value="2"/>
</dbReference>
<evidence type="ECO:0000259" key="20">
    <source>
        <dbReference type="PROSITE" id="PS50113"/>
    </source>
</evidence>
<dbReference type="PROSITE" id="PS50113">
    <property type="entry name" value="PAC"/>
    <property type="match status" value="1"/>
</dbReference>
<name>A4TYW8_9PROT</name>
<evidence type="ECO:0000256" key="13">
    <source>
        <dbReference type="ARBA" id="ARBA00023136"/>
    </source>
</evidence>
<dbReference type="SMART" id="SM00448">
    <property type="entry name" value="REC"/>
    <property type="match status" value="2"/>
</dbReference>
<protein>
    <recommendedName>
        <fullName evidence="3">histidine kinase</fullName>
        <ecNumber evidence="3">2.7.13.3</ecNumber>
    </recommendedName>
</protein>
<evidence type="ECO:0000256" key="6">
    <source>
        <dbReference type="ARBA" id="ARBA00022679"/>
    </source>
</evidence>
<dbReference type="SMART" id="SM00388">
    <property type="entry name" value="HisKA"/>
    <property type="match status" value="1"/>
</dbReference>
<dbReference type="SUPFAM" id="SSF47384">
    <property type="entry name" value="Homodimeric domain of signal transducing histidine kinase"/>
    <property type="match status" value="1"/>
</dbReference>
<dbReference type="GO" id="GO:0000155">
    <property type="term" value="F:phosphorelay sensor kinase activity"/>
    <property type="evidence" value="ECO:0007669"/>
    <property type="project" value="InterPro"/>
</dbReference>
<reference evidence="23" key="1">
    <citation type="journal article" date="2007" name="J. Bacteriol.">
        <title>Comparative genome analysis of four magnetotactic bacteria reveals a complex set of group-specific genes implicated in magnetosome biomineralization and function.</title>
        <authorList>
            <person name="Richter M."/>
            <person name="Kube M."/>
            <person name="Bazylinski D.A."/>
            <person name="Lombardot T."/>
            <person name="Gloeckner F.O."/>
            <person name="Reinhardt R."/>
            <person name="Schueler D."/>
        </authorList>
    </citation>
    <scope>NUCLEOTIDE SEQUENCE</scope>
    <source>
        <strain evidence="23">MSR-1</strain>
    </source>
</reference>
<dbReference type="Pfam" id="PF08447">
    <property type="entry name" value="PAS_3"/>
    <property type="match status" value="2"/>
</dbReference>
<gene>
    <name evidence="23" type="ORF">MGR_0441</name>
</gene>
<feature type="domain" description="PAS" evidence="19">
    <location>
        <begin position="442"/>
        <end position="518"/>
    </location>
</feature>
<evidence type="ECO:0000259" key="21">
    <source>
        <dbReference type="PROSITE" id="PS50885"/>
    </source>
</evidence>
<evidence type="ECO:0000259" key="18">
    <source>
        <dbReference type="PROSITE" id="PS50110"/>
    </source>
</evidence>
<evidence type="ECO:0000256" key="7">
    <source>
        <dbReference type="ARBA" id="ARBA00022692"/>
    </source>
</evidence>
<keyword evidence="7 16" id="KW-0812">Transmembrane</keyword>
<keyword evidence="12" id="KW-0902">Two-component regulatory system</keyword>
<evidence type="ECO:0000256" key="16">
    <source>
        <dbReference type="SAM" id="Phobius"/>
    </source>
</evidence>
<dbReference type="InterPro" id="IPR036890">
    <property type="entry name" value="HATPase_C_sf"/>
</dbReference>
<dbReference type="Pfam" id="PF00512">
    <property type="entry name" value="HisKA"/>
    <property type="match status" value="1"/>
</dbReference>
<dbReference type="InterPro" id="IPR036097">
    <property type="entry name" value="HisK_dim/P_sf"/>
</dbReference>
<feature type="domain" description="PAC" evidence="20">
    <location>
        <begin position="649"/>
        <end position="701"/>
    </location>
</feature>
<dbReference type="PANTHER" id="PTHR45339:SF1">
    <property type="entry name" value="HYBRID SIGNAL TRANSDUCTION HISTIDINE KINASE J"/>
    <property type="match status" value="1"/>
</dbReference>
<dbReference type="InterPro" id="IPR000700">
    <property type="entry name" value="PAS-assoc_C"/>
</dbReference>